<dbReference type="Proteomes" id="UP001589798">
    <property type="component" value="Unassembled WGS sequence"/>
</dbReference>
<protein>
    <submittedName>
        <fullName evidence="3">DUF4153 domain-containing protein</fullName>
    </submittedName>
</protein>
<evidence type="ECO:0000256" key="1">
    <source>
        <dbReference type="SAM" id="MobiDB-lite"/>
    </source>
</evidence>
<keyword evidence="4" id="KW-1185">Reference proteome</keyword>
<name>A0ABV6CSE4_9SPHN</name>
<evidence type="ECO:0000313" key="4">
    <source>
        <dbReference type="Proteomes" id="UP001589798"/>
    </source>
</evidence>
<dbReference type="EMBL" id="JBHLWK010000008">
    <property type="protein sequence ID" value="MFC0203653.1"/>
    <property type="molecule type" value="Genomic_DNA"/>
</dbReference>
<gene>
    <name evidence="3" type="ORF">ACFFJC_05120</name>
</gene>
<evidence type="ECO:0000313" key="3">
    <source>
        <dbReference type="EMBL" id="MFC0203653.1"/>
    </source>
</evidence>
<feature type="transmembrane region" description="Helical" evidence="2">
    <location>
        <begin position="312"/>
        <end position="333"/>
    </location>
</feature>
<feature type="transmembrane region" description="Helical" evidence="2">
    <location>
        <begin position="345"/>
        <end position="366"/>
    </location>
</feature>
<feature type="transmembrane region" description="Helical" evidence="2">
    <location>
        <begin position="12"/>
        <end position="30"/>
    </location>
</feature>
<comment type="caution">
    <text evidence="3">The sequence shown here is derived from an EMBL/GenBank/DDBJ whole genome shotgun (WGS) entry which is preliminary data.</text>
</comment>
<proteinExistence type="predicted"/>
<reference evidence="3 4" key="1">
    <citation type="submission" date="2024-09" db="EMBL/GenBank/DDBJ databases">
        <authorList>
            <person name="Sun Q."/>
            <person name="Mori K."/>
        </authorList>
    </citation>
    <scope>NUCLEOTIDE SEQUENCE [LARGE SCALE GENOMIC DNA]</scope>
    <source>
        <strain evidence="3 4">CCM 7706</strain>
    </source>
</reference>
<feature type="transmembrane region" description="Helical" evidence="2">
    <location>
        <begin position="191"/>
        <end position="209"/>
    </location>
</feature>
<keyword evidence="2" id="KW-0472">Membrane</keyword>
<dbReference type="InterPro" id="IPR025291">
    <property type="entry name" value="DUF4153"/>
</dbReference>
<feature type="transmembrane region" description="Helical" evidence="2">
    <location>
        <begin position="373"/>
        <end position="392"/>
    </location>
</feature>
<organism evidence="3 4">
    <name type="scientific">Novosphingobium soli</name>
    <dbReference type="NCBI Taxonomy" id="574956"/>
    <lineage>
        <taxon>Bacteria</taxon>
        <taxon>Pseudomonadati</taxon>
        <taxon>Pseudomonadota</taxon>
        <taxon>Alphaproteobacteria</taxon>
        <taxon>Sphingomonadales</taxon>
        <taxon>Sphingomonadaceae</taxon>
        <taxon>Novosphingobium</taxon>
    </lineage>
</organism>
<dbReference type="Pfam" id="PF13687">
    <property type="entry name" value="DUF4153"/>
    <property type="match status" value="1"/>
</dbReference>
<feature type="transmembrane region" description="Helical" evidence="2">
    <location>
        <begin position="239"/>
        <end position="259"/>
    </location>
</feature>
<feature type="region of interest" description="Disordered" evidence="1">
    <location>
        <begin position="529"/>
        <end position="575"/>
    </location>
</feature>
<sequence length="575" mass="60624">MDTTAPPAATFRWKLAPALLVVALGDWMFYQRQFHGSSFGVLALALVAALLAGHPAVRRDRRALAAMAASTVFASALAFDPGPLAWCLFWLAAGMAALLPRTGRFDDGWRWAQRLAWQGLRAPFGPLLDLSRLSRVGTVRRRNGGGLRAWIGLLALPLAGLAVFLVLFSAANPVFERTVSSLLEAFVSPDIVVRAALWTLLFTMAWSLLRPALARRLLPSPGAAPDMPLPGVSVASVRLSLVLFNLLFAVQNLLDLAYLGGLAPLPAGVTLADYAHRGAYPLVATALLAALFVLVTLRPGSDTARSPAIRRLVTLWVIQNVVLVGSSMLRTIAYVEAYSLTPLRIAALAWMALVAFGLGAICWRLLRGRSAAWLINVNCAAAALVLTTASFVDLGAVSARWNVAHAREVGGRGAALDLCHLTALGDPAVLPLLRLEARRGLAPAFRARVQATRMTLLDRMEREQRLGWTLRGQWRLQRARALAAQLRPLPLSPGPRNCDGTLLPPPVAAPTSAAAPVAAPVAGPVPATVPATVPAPAPTTAPAATPAPASVPAPAPAAKASSTRGAALTAAVAKR</sequence>
<evidence type="ECO:0000256" key="2">
    <source>
        <dbReference type="SAM" id="Phobius"/>
    </source>
</evidence>
<keyword evidence="2" id="KW-0812">Transmembrane</keyword>
<feature type="transmembrane region" description="Helical" evidence="2">
    <location>
        <begin position="279"/>
        <end position="300"/>
    </location>
</feature>
<keyword evidence="2" id="KW-1133">Transmembrane helix</keyword>
<dbReference type="RefSeq" id="WP_379486419.1">
    <property type="nucleotide sequence ID" value="NZ_JBHLWK010000008.1"/>
</dbReference>
<feature type="transmembrane region" description="Helical" evidence="2">
    <location>
        <begin position="36"/>
        <end position="54"/>
    </location>
</feature>
<feature type="transmembrane region" description="Helical" evidence="2">
    <location>
        <begin position="150"/>
        <end position="171"/>
    </location>
</feature>
<accession>A0ABV6CSE4</accession>